<dbReference type="GO" id="GO:0002949">
    <property type="term" value="P:tRNA threonylcarbamoyladenosine modification"/>
    <property type="evidence" value="ECO:0007669"/>
    <property type="project" value="InterPro"/>
</dbReference>
<evidence type="ECO:0000256" key="5">
    <source>
        <dbReference type="ARBA" id="ARBA00022694"/>
    </source>
</evidence>
<evidence type="ECO:0000256" key="10">
    <source>
        <dbReference type="ARBA" id="ARBA00032441"/>
    </source>
</evidence>
<evidence type="ECO:0000256" key="9">
    <source>
        <dbReference type="ARBA" id="ARBA00022842"/>
    </source>
</evidence>
<keyword evidence="6" id="KW-0479">Metal-binding</keyword>
<dbReference type="GO" id="GO:0005524">
    <property type="term" value="F:ATP binding"/>
    <property type="evidence" value="ECO:0007669"/>
    <property type="project" value="UniProtKB-KW"/>
</dbReference>
<evidence type="ECO:0000256" key="8">
    <source>
        <dbReference type="ARBA" id="ARBA00022840"/>
    </source>
</evidence>
<dbReference type="GO" id="GO:0005737">
    <property type="term" value="C:cytoplasm"/>
    <property type="evidence" value="ECO:0007669"/>
    <property type="project" value="UniProtKB-SubCell"/>
</dbReference>
<dbReference type="Proteomes" id="UP000070175">
    <property type="component" value="Unassembled WGS sequence"/>
</dbReference>
<evidence type="ECO:0000256" key="2">
    <source>
        <dbReference type="ARBA" id="ARBA00007599"/>
    </source>
</evidence>
<keyword evidence="8" id="KW-0067">ATP-binding</keyword>
<keyword evidence="5" id="KW-0819">tRNA processing</keyword>
<name>A0A133VP35_9EURY</name>
<keyword evidence="12" id="KW-1185">Reference proteome</keyword>
<dbReference type="AlphaFoldDB" id="A0A133VP35"/>
<keyword evidence="7" id="KW-0547">Nucleotide-binding</keyword>
<evidence type="ECO:0000256" key="6">
    <source>
        <dbReference type="ARBA" id="ARBA00022723"/>
    </source>
</evidence>
<evidence type="ECO:0000313" key="11">
    <source>
        <dbReference type="EMBL" id="KXB08222.1"/>
    </source>
</evidence>
<accession>A0A133VP35</accession>
<dbReference type="GO" id="GO:0046872">
    <property type="term" value="F:metal ion binding"/>
    <property type="evidence" value="ECO:0007669"/>
    <property type="project" value="UniProtKB-KW"/>
</dbReference>
<comment type="similarity">
    <text evidence="2">Belongs to the TsaE family.</text>
</comment>
<evidence type="ECO:0000256" key="3">
    <source>
        <dbReference type="ARBA" id="ARBA00019010"/>
    </source>
</evidence>
<keyword evidence="9" id="KW-0460">Magnesium</keyword>
<dbReference type="NCBIfam" id="TIGR00150">
    <property type="entry name" value="T6A_YjeE"/>
    <property type="match status" value="1"/>
</dbReference>
<comment type="subcellular location">
    <subcellularLocation>
        <location evidence="1">Cytoplasm</location>
    </subcellularLocation>
</comment>
<evidence type="ECO:0000313" key="12">
    <source>
        <dbReference type="Proteomes" id="UP000070175"/>
    </source>
</evidence>
<dbReference type="PANTHER" id="PTHR33540">
    <property type="entry name" value="TRNA THREONYLCARBAMOYLADENOSINE BIOSYNTHESIS PROTEIN TSAE"/>
    <property type="match status" value="1"/>
</dbReference>
<keyword evidence="4" id="KW-0963">Cytoplasm</keyword>
<dbReference type="Pfam" id="PF02367">
    <property type="entry name" value="TsaE"/>
    <property type="match status" value="1"/>
</dbReference>
<organism evidence="11 12">
    <name type="scientific">candidate division MSBL1 archaeon SCGC-AAA382N08</name>
    <dbReference type="NCBI Taxonomy" id="1698285"/>
    <lineage>
        <taxon>Archaea</taxon>
        <taxon>Methanobacteriati</taxon>
        <taxon>Methanobacteriota</taxon>
        <taxon>candidate division MSBL1</taxon>
    </lineage>
</organism>
<dbReference type="InterPro" id="IPR027417">
    <property type="entry name" value="P-loop_NTPase"/>
</dbReference>
<dbReference type="EMBL" id="LHYJ01000022">
    <property type="protein sequence ID" value="KXB08222.1"/>
    <property type="molecule type" value="Genomic_DNA"/>
</dbReference>
<dbReference type="SUPFAM" id="SSF52540">
    <property type="entry name" value="P-loop containing nucleoside triphosphate hydrolases"/>
    <property type="match status" value="1"/>
</dbReference>
<protein>
    <recommendedName>
        <fullName evidence="3">tRNA threonylcarbamoyladenosine biosynthesis protein TsaE</fullName>
    </recommendedName>
    <alternativeName>
        <fullName evidence="10">t(6)A37 threonylcarbamoyladenosine biosynthesis protein TsaE</fullName>
    </alternativeName>
</protein>
<evidence type="ECO:0000256" key="7">
    <source>
        <dbReference type="ARBA" id="ARBA00022741"/>
    </source>
</evidence>
<sequence>MQKVLPSEKQTKKFAESLVKEIKQSSLKESASVIALEGDLGSGKTKLTQFLAEALGIKQRITSPTFLIMREYEIPQGSFKHFFHIDAYRIEEKDLLELGFKEITTNPENLIAIEWADRVKDIIPQNTWWLTLSHGKEKEERIISIKND</sequence>
<reference evidence="11 12" key="1">
    <citation type="journal article" date="2016" name="Sci. Rep.">
        <title>Metabolic traits of an uncultured archaeal lineage -MSBL1- from brine pools of the Red Sea.</title>
        <authorList>
            <person name="Mwirichia R."/>
            <person name="Alam I."/>
            <person name="Rashid M."/>
            <person name="Vinu M."/>
            <person name="Ba-Alawi W."/>
            <person name="Anthony Kamau A."/>
            <person name="Kamanda Ngugi D."/>
            <person name="Goker M."/>
            <person name="Klenk H.P."/>
            <person name="Bajic V."/>
            <person name="Stingl U."/>
        </authorList>
    </citation>
    <scope>NUCLEOTIDE SEQUENCE [LARGE SCALE GENOMIC DNA]</scope>
    <source>
        <strain evidence="11">SCGC-AAA382N08</strain>
    </source>
</reference>
<evidence type="ECO:0000256" key="1">
    <source>
        <dbReference type="ARBA" id="ARBA00004496"/>
    </source>
</evidence>
<dbReference type="Gene3D" id="3.40.50.300">
    <property type="entry name" value="P-loop containing nucleotide triphosphate hydrolases"/>
    <property type="match status" value="1"/>
</dbReference>
<evidence type="ECO:0000256" key="4">
    <source>
        <dbReference type="ARBA" id="ARBA00022490"/>
    </source>
</evidence>
<dbReference type="PANTHER" id="PTHR33540:SF2">
    <property type="entry name" value="TRNA THREONYLCARBAMOYLADENOSINE BIOSYNTHESIS PROTEIN TSAE"/>
    <property type="match status" value="1"/>
</dbReference>
<comment type="caution">
    <text evidence="11">The sequence shown here is derived from an EMBL/GenBank/DDBJ whole genome shotgun (WGS) entry which is preliminary data.</text>
</comment>
<proteinExistence type="inferred from homology"/>
<dbReference type="InterPro" id="IPR003442">
    <property type="entry name" value="T6A_TsaE"/>
</dbReference>
<gene>
    <name evidence="11" type="ORF">AKJ56_01660</name>
</gene>